<organism evidence="13 14">
    <name type="scientific">Rhizobium binae</name>
    <dbReference type="NCBI Taxonomy" id="1138190"/>
    <lineage>
        <taxon>Bacteria</taxon>
        <taxon>Pseudomonadati</taxon>
        <taxon>Pseudomonadota</taxon>
        <taxon>Alphaproteobacteria</taxon>
        <taxon>Hyphomicrobiales</taxon>
        <taxon>Rhizobiaceae</taxon>
        <taxon>Rhizobium/Agrobacterium group</taxon>
        <taxon>Rhizobium</taxon>
    </lineage>
</organism>
<dbReference type="InterPro" id="IPR003593">
    <property type="entry name" value="AAA+_ATPase"/>
</dbReference>
<feature type="domain" description="SRP54-type proteins GTP-binding" evidence="12">
    <location>
        <begin position="502"/>
        <end position="515"/>
    </location>
</feature>
<evidence type="ECO:0000313" key="14">
    <source>
        <dbReference type="Proteomes" id="UP001549077"/>
    </source>
</evidence>
<feature type="compositionally biased region" description="Basic and acidic residues" evidence="11">
    <location>
        <begin position="23"/>
        <end position="36"/>
    </location>
</feature>
<evidence type="ECO:0000256" key="6">
    <source>
        <dbReference type="ARBA" id="ARBA00023134"/>
    </source>
</evidence>
<dbReference type="Pfam" id="PF02881">
    <property type="entry name" value="SRP54_N"/>
    <property type="match status" value="1"/>
</dbReference>
<keyword evidence="8 10" id="KW-0675">Receptor</keyword>
<comment type="function">
    <text evidence="10">Involved in targeting and insertion of nascent membrane proteins into the cytoplasmic membrane. Acts as a receptor for the complex formed by the signal recognition particle (SRP) and the ribosome-nascent chain (RNC). Interaction with SRP-RNC leads to the transfer of the RNC complex to the Sec translocase for insertion into the membrane, the hydrolysis of GTP by both Ffh and FtsY, and the dissociation of the SRP-FtsY complex into the individual components.</text>
</comment>
<keyword evidence="14" id="KW-1185">Reference proteome</keyword>
<evidence type="ECO:0000256" key="1">
    <source>
        <dbReference type="ARBA" id="ARBA00004515"/>
    </source>
</evidence>
<feature type="compositionally biased region" description="Acidic residues" evidence="11">
    <location>
        <begin position="144"/>
        <end position="164"/>
    </location>
</feature>
<reference evidence="13 14" key="1">
    <citation type="submission" date="2024-06" db="EMBL/GenBank/DDBJ databases">
        <title>Genomic Encyclopedia of Type Strains, Phase IV (KMG-IV): sequencing the most valuable type-strain genomes for metagenomic binning, comparative biology and taxonomic classification.</title>
        <authorList>
            <person name="Goeker M."/>
        </authorList>
    </citation>
    <scope>NUCLEOTIDE SEQUENCE [LARGE SCALE GENOMIC DNA]</scope>
    <source>
        <strain evidence="13 14">DSM 29288</strain>
    </source>
</reference>
<dbReference type="SMART" id="SM00963">
    <property type="entry name" value="SRP54_N"/>
    <property type="match status" value="1"/>
</dbReference>
<protein>
    <recommendedName>
        <fullName evidence="10">Signal recognition particle receptor FtsY</fullName>
        <shortName evidence="10">SRP receptor</shortName>
        <ecNumber evidence="10">3.6.5.4</ecNumber>
    </recommendedName>
</protein>
<evidence type="ECO:0000256" key="9">
    <source>
        <dbReference type="ARBA" id="ARBA00048027"/>
    </source>
</evidence>
<evidence type="ECO:0000256" key="2">
    <source>
        <dbReference type="ARBA" id="ARBA00022475"/>
    </source>
</evidence>
<keyword evidence="6 10" id="KW-0342">GTP-binding</keyword>
<name>A0ABV2MHK9_9HYPH</name>
<dbReference type="NCBIfam" id="TIGR00064">
    <property type="entry name" value="ftsY"/>
    <property type="match status" value="1"/>
</dbReference>
<keyword evidence="2 10" id="KW-1003">Cell membrane</keyword>
<comment type="similarity">
    <text evidence="10">Belongs to the GTP-binding SRP family. FtsY subfamily.</text>
</comment>
<evidence type="ECO:0000256" key="5">
    <source>
        <dbReference type="ARBA" id="ARBA00022801"/>
    </source>
</evidence>
<comment type="caution">
    <text evidence="13">The sequence shown here is derived from an EMBL/GenBank/DDBJ whole genome shotgun (WGS) entry which is preliminary data.</text>
</comment>
<dbReference type="Gene3D" id="1.20.120.140">
    <property type="entry name" value="Signal recognition particle SRP54, nucleotide-binding domain"/>
    <property type="match status" value="1"/>
</dbReference>
<evidence type="ECO:0000259" key="12">
    <source>
        <dbReference type="PROSITE" id="PS00300"/>
    </source>
</evidence>
<comment type="catalytic activity">
    <reaction evidence="9 10">
        <text>GTP + H2O = GDP + phosphate + H(+)</text>
        <dbReference type="Rhea" id="RHEA:19669"/>
        <dbReference type="ChEBI" id="CHEBI:15377"/>
        <dbReference type="ChEBI" id="CHEBI:15378"/>
        <dbReference type="ChEBI" id="CHEBI:37565"/>
        <dbReference type="ChEBI" id="CHEBI:43474"/>
        <dbReference type="ChEBI" id="CHEBI:58189"/>
        <dbReference type="EC" id="3.6.5.4"/>
    </reaction>
</comment>
<dbReference type="EC" id="3.6.5.4" evidence="10"/>
<comment type="subcellular location">
    <subcellularLocation>
        <location evidence="1">Cell inner membrane</location>
        <topology evidence="1">Peripheral membrane protein</topology>
        <orientation evidence="1">Cytoplasmic side</orientation>
    </subcellularLocation>
    <subcellularLocation>
        <location evidence="10">Cell membrane</location>
        <topology evidence="10">Peripheral membrane protein</topology>
        <orientation evidence="10">Cytoplasmic side</orientation>
    </subcellularLocation>
    <subcellularLocation>
        <location evidence="10">Cytoplasm</location>
    </subcellularLocation>
</comment>
<dbReference type="InterPro" id="IPR027417">
    <property type="entry name" value="P-loop_NTPase"/>
</dbReference>
<feature type="binding site" evidence="10">
    <location>
        <begin position="417"/>
        <end position="421"/>
    </location>
    <ligand>
        <name>GTP</name>
        <dbReference type="ChEBI" id="CHEBI:37565"/>
    </ligand>
</feature>
<dbReference type="PROSITE" id="PS00300">
    <property type="entry name" value="SRP54"/>
    <property type="match status" value="1"/>
</dbReference>
<evidence type="ECO:0000313" key="13">
    <source>
        <dbReference type="EMBL" id="MET3755012.1"/>
    </source>
</evidence>
<evidence type="ECO:0000256" key="10">
    <source>
        <dbReference type="HAMAP-Rule" id="MF_00920"/>
    </source>
</evidence>
<keyword evidence="5 10" id="KW-0378">Hydrolase</keyword>
<dbReference type="GeneID" id="91150606"/>
<dbReference type="EMBL" id="JBEPMY010000005">
    <property type="protein sequence ID" value="MET3755012.1"/>
    <property type="molecule type" value="Genomic_DNA"/>
</dbReference>
<feature type="region of interest" description="Disordered" evidence="11">
    <location>
        <begin position="144"/>
        <end position="166"/>
    </location>
</feature>
<dbReference type="Gene3D" id="3.40.50.300">
    <property type="entry name" value="P-loop containing nucleotide triphosphate hydrolases"/>
    <property type="match status" value="1"/>
</dbReference>
<dbReference type="InterPro" id="IPR013822">
    <property type="entry name" value="Signal_recog_particl_SRP54_hlx"/>
</dbReference>
<feature type="binding site" evidence="10">
    <location>
        <begin position="481"/>
        <end position="484"/>
    </location>
    <ligand>
        <name>GTP</name>
        <dbReference type="ChEBI" id="CHEBI:37565"/>
    </ligand>
</feature>
<gene>
    <name evidence="10" type="primary">ftsY</name>
    <name evidence="13" type="ORF">ABID08_002380</name>
</gene>
<dbReference type="RefSeq" id="WP_168294970.1">
    <property type="nucleotide sequence ID" value="NZ_CP071604.1"/>
</dbReference>
<dbReference type="SUPFAM" id="SSF47364">
    <property type="entry name" value="Domain of the SRP/SRP receptor G-proteins"/>
    <property type="match status" value="1"/>
</dbReference>
<feature type="region of interest" description="Disordered" evidence="11">
    <location>
        <begin position="16"/>
        <end position="72"/>
    </location>
</feature>
<evidence type="ECO:0000256" key="3">
    <source>
        <dbReference type="ARBA" id="ARBA00022490"/>
    </source>
</evidence>
<evidence type="ECO:0000256" key="7">
    <source>
        <dbReference type="ARBA" id="ARBA00023136"/>
    </source>
</evidence>
<dbReference type="HAMAP" id="MF_00920">
    <property type="entry name" value="FtsY"/>
    <property type="match status" value="1"/>
</dbReference>
<keyword evidence="3 10" id="KW-0963">Cytoplasm</keyword>
<proteinExistence type="inferred from homology"/>
<evidence type="ECO:0000256" key="8">
    <source>
        <dbReference type="ARBA" id="ARBA00023170"/>
    </source>
</evidence>
<dbReference type="SMART" id="SM00382">
    <property type="entry name" value="AAA"/>
    <property type="match status" value="1"/>
</dbReference>
<feature type="region of interest" description="Disordered" evidence="11">
    <location>
        <begin position="119"/>
        <end position="138"/>
    </location>
</feature>
<keyword evidence="7 10" id="KW-0472">Membrane</keyword>
<dbReference type="InterPro" id="IPR036225">
    <property type="entry name" value="SRP/SRP_N"/>
</dbReference>
<dbReference type="Pfam" id="PF00448">
    <property type="entry name" value="SRP54"/>
    <property type="match status" value="1"/>
</dbReference>
<evidence type="ECO:0000256" key="11">
    <source>
        <dbReference type="SAM" id="MobiDB-lite"/>
    </source>
</evidence>
<keyword evidence="4 10" id="KW-0547">Nucleotide-binding</keyword>
<dbReference type="SMART" id="SM00962">
    <property type="entry name" value="SRP54"/>
    <property type="match status" value="1"/>
</dbReference>
<sequence>MALSFIKKVFTFGKPAEEPMPEAVEKELGPRSRDEDLPIADDPVLAEEMDTAGGPAADIDEDRGEAPVAPDDAEPAILPAADQLSDMGVVPLSLLEAEAAAEAQSEIQAPVETAAEIPPSVPSGHLPHKGGDHLEPDAPVSIEGTEEVAEAPPEEISPEIDEVPDTSVQPISPLVGEMPGRAEGGITFAEPSETITEWPKAESPVLPKGFATGPKVAEPEPIAPQPKLSWFQRLRNGLARTSSQLTNQITALFTKRKLDDETLQDLEDLLIQADLGVETALRVTDTLASERYGKDVTGEDVSRIMASEIAKVLTPVAKPLQLDLSHKPHVILVVGVNGTGKTTTIGKLAAKLSGAGLKVMLAAGDTFRAAAIEQLKIWAERTNSEFVGTKLGADAAGLAYDAFEQAKAKKCDVLIVDTAGRLQNKAELMAELEKIVRVLGKLDPDAPHTVLQTLDATTGQNALSQVEIFRNVAGVNGLIMTKLDGTARGGILVAISAKHKLPVYFIGVGEGVDDLEPFEAEDFAHAIAGLPQ</sequence>
<dbReference type="SUPFAM" id="SSF52540">
    <property type="entry name" value="P-loop containing nucleoside triphosphate hydrolases"/>
    <property type="match status" value="1"/>
</dbReference>
<dbReference type="InterPro" id="IPR042101">
    <property type="entry name" value="SRP54_N_sf"/>
</dbReference>
<dbReference type="CDD" id="cd17874">
    <property type="entry name" value="FtsY"/>
    <property type="match status" value="1"/>
</dbReference>
<dbReference type="Proteomes" id="UP001549077">
    <property type="component" value="Unassembled WGS sequence"/>
</dbReference>
<dbReference type="PANTHER" id="PTHR43134">
    <property type="entry name" value="SIGNAL RECOGNITION PARTICLE RECEPTOR SUBUNIT ALPHA"/>
    <property type="match status" value="1"/>
</dbReference>
<feature type="binding site" evidence="10">
    <location>
        <begin position="335"/>
        <end position="342"/>
    </location>
    <ligand>
        <name>GTP</name>
        <dbReference type="ChEBI" id="CHEBI:37565"/>
    </ligand>
</feature>
<accession>A0ABV2MHK9</accession>
<dbReference type="PANTHER" id="PTHR43134:SF1">
    <property type="entry name" value="SIGNAL RECOGNITION PARTICLE RECEPTOR SUBUNIT ALPHA"/>
    <property type="match status" value="1"/>
</dbReference>
<evidence type="ECO:0000256" key="4">
    <source>
        <dbReference type="ARBA" id="ARBA00022741"/>
    </source>
</evidence>
<dbReference type="InterPro" id="IPR000897">
    <property type="entry name" value="SRP54_GTPase_dom"/>
</dbReference>
<comment type="subunit">
    <text evidence="10">Part of the signal recognition particle protein translocation system, which is composed of SRP and FtsY. SRP is a ribonucleoprotein composed of Ffh and a 4.5S RNA molecule.</text>
</comment>
<dbReference type="InterPro" id="IPR004390">
    <property type="entry name" value="SR_rcpt_FtsY"/>
</dbReference>